<keyword evidence="2" id="KW-1185">Reference proteome</keyword>
<dbReference type="Proteomes" id="UP001057402">
    <property type="component" value="Chromosome 5"/>
</dbReference>
<name>A0ACB9QXH1_9MYRT</name>
<organism evidence="1 2">
    <name type="scientific">Melastoma candidum</name>
    <dbReference type="NCBI Taxonomy" id="119954"/>
    <lineage>
        <taxon>Eukaryota</taxon>
        <taxon>Viridiplantae</taxon>
        <taxon>Streptophyta</taxon>
        <taxon>Embryophyta</taxon>
        <taxon>Tracheophyta</taxon>
        <taxon>Spermatophyta</taxon>
        <taxon>Magnoliopsida</taxon>
        <taxon>eudicotyledons</taxon>
        <taxon>Gunneridae</taxon>
        <taxon>Pentapetalae</taxon>
        <taxon>rosids</taxon>
        <taxon>malvids</taxon>
        <taxon>Myrtales</taxon>
        <taxon>Melastomataceae</taxon>
        <taxon>Melastomatoideae</taxon>
        <taxon>Melastomateae</taxon>
        <taxon>Melastoma</taxon>
    </lineage>
</organism>
<dbReference type="EMBL" id="CM042884">
    <property type="protein sequence ID" value="KAI4371532.1"/>
    <property type="molecule type" value="Genomic_DNA"/>
</dbReference>
<reference evidence="2" key="1">
    <citation type="journal article" date="2023" name="Front. Plant Sci.">
        <title>Chromosomal-level genome assembly of Melastoma candidum provides insights into trichome evolution.</title>
        <authorList>
            <person name="Zhong Y."/>
            <person name="Wu W."/>
            <person name="Sun C."/>
            <person name="Zou P."/>
            <person name="Liu Y."/>
            <person name="Dai S."/>
            <person name="Zhou R."/>
        </authorList>
    </citation>
    <scope>NUCLEOTIDE SEQUENCE [LARGE SCALE GENOMIC DNA]</scope>
</reference>
<gene>
    <name evidence="1" type="ORF">MLD38_019754</name>
</gene>
<comment type="caution">
    <text evidence="1">The sequence shown here is derived from an EMBL/GenBank/DDBJ whole genome shotgun (WGS) entry which is preliminary data.</text>
</comment>
<protein>
    <submittedName>
        <fullName evidence="1">Uncharacterized protein</fullName>
    </submittedName>
</protein>
<accession>A0ACB9QXH1</accession>
<proteinExistence type="predicted"/>
<evidence type="ECO:0000313" key="1">
    <source>
        <dbReference type="EMBL" id="KAI4371532.1"/>
    </source>
</evidence>
<sequence length="105" mass="12192">MKHARWTQASWRYFKLKGSIRRTSYVKGDYAIGKIPKWPQRLNKAPARAIPVHIGNDFEADTSKWTKKDSTLQAIVEDEARNFSSTKCDGFKCIFWRGLIGVYHD</sequence>
<evidence type="ECO:0000313" key="2">
    <source>
        <dbReference type="Proteomes" id="UP001057402"/>
    </source>
</evidence>